<dbReference type="AlphaFoldDB" id="A0A6J5UX52"/>
<reference evidence="1 2" key="1">
    <citation type="submission" date="2020-05" db="EMBL/GenBank/DDBJ databases">
        <authorList>
            <person name="Campoy J."/>
            <person name="Schneeberger K."/>
            <person name="Spophaly S."/>
        </authorList>
    </citation>
    <scope>NUCLEOTIDE SEQUENCE [LARGE SCALE GENOMIC DNA]</scope>
    <source>
        <strain evidence="1">PruArmRojPasFocal</strain>
    </source>
</reference>
<protein>
    <submittedName>
        <fullName evidence="1">Uncharacterized protein</fullName>
    </submittedName>
</protein>
<name>A0A6J5UX52_PRUAR</name>
<gene>
    <name evidence="1" type="ORF">CURHAP_LOCUS32724</name>
</gene>
<evidence type="ECO:0000313" key="2">
    <source>
        <dbReference type="Proteomes" id="UP000507222"/>
    </source>
</evidence>
<accession>A0A6J5UX52</accession>
<dbReference type="PANTHER" id="PTHR31286:SF178">
    <property type="entry name" value="DUF4283 DOMAIN-CONTAINING PROTEIN"/>
    <property type="match status" value="1"/>
</dbReference>
<dbReference type="Proteomes" id="UP000507222">
    <property type="component" value="Unassembled WGS sequence"/>
</dbReference>
<proteinExistence type="predicted"/>
<sequence>MADQIINEGPWFVIGFCFNVQRWPSNMAIEELPLHKVAYWIQAHGIPLNLLTARNALEIGEKLGKVKEVENPWEKGSRGFLHMRVMIDSNNPLP</sequence>
<organism evidence="1 2">
    <name type="scientific">Prunus armeniaca</name>
    <name type="common">Apricot</name>
    <name type="synonym">Armeniaca vulgaris</name>
    <dbReference type="NCBI Taxonomy" id="36596"/>
    <lineage>
        <taxon>Eukaryota</taxon>
        <taxon>Viridiplantae</taxon>
        <taxon>Streptophyta</taxon>
        <taxon>Embryophyta</taxon>
        <taxon>Tracheophyta</taxon>
        <taxon>Spermatophyta</taxon>
        <taxon>Magnoliopsida</taxon>
        <taxon>eudicotyledons</taxon>
        <taxon>Gunneridae</taxon>
        <taxon>Pentapetalae</taxon>
        <taxon>rosids</taxon>
        <taxon>fabids</taxon>
        <taxon>Rosales</taxon>
        <taxon>Rosaceae</taxon>
        <taxon>Amygdaloideae</taxon>
        <taxon>Amygdaleae</taxon>
        <taxon>Prunus</taxon>
    </lineage>
</organism>
<evidence type="ECO:0000313" key="1">
    <source>
        <dbReference type="EMBL" id="CAB4280014.1"/>
    </source>
</evidence>
<dbReference type="InterPro" id="IPR040256">
    <property type="entry name" value="At4g02000-like"/>
</dbReference>
<dbReference type="EMBL" id="CAEKDK010000005">
    <property type="protein sequence ID" value="CAB4280014.1"/>
    <property type="molecule type" value="Genomic_DNA"/>
</dbReference>
<dbReference type="PANTHER" id="PTHR31286">
    <property type="entry name" value="GLYCINE-RICH CELL WALL STRUCTURAL PROTEIN 1.8-LIKE"/>
    <property type="match status" value="1"/>
</dbReference>